<evidence type="ECO:0008006" key="3">
    <source>
        <dbReference type="Google" id="ProtNLM"/>
    </source>
</evidence>
<dbReference type="STRING" id="88036.D8S2D1"/>
<proteinExistence type="predicted"/>
<dbReference type="Gramene" id="EFJ21608">
    <property type="protein sequence ID" value="EFJ21608"/>
    <property type="gene ID" value="SELMODRAFT_232980"/>
</dbReference>
<dbReference type="KEGG" id="smo:SELMODRAFT_232980"/>
<dbReference type="Pfam" id="PF03069">
    <property type="entry name" value="FmdA_AmdA"/>
    <property type="match status" value="1"/>
</dbReference>
<dbReference type="Proteomes" id="UP000001514">
    <property type="component" value="Unassembled WGS sequence"/>
</dbReference>
<dbReference type="InParanoid" id="D8S2D1"/>
<dbReference type="HOGENOM" id="CLU_032013_0_1_1"/>
<gene>
    <name evidence="1" type="ORF">SELMODRAFT_232980</name>
</gene>
<protein>
    <recommendedName>
        <fullName evidence="3">Formamidase</fullName>
    </recommendedName>
</protein>
<sequence>MAPRTPRRVCDVDFSRKAHEQQPPLHNRWHPDIPHIAEVQENEIFTVEMMDCAGGAIRNDDSVADIEALDLSGGHCLSGPVRVVDESGALAMPGDILMVEICDLGPISGQEWGFTAILPGFGFLSDRFPNATKAIWDFEGIFASRSFPRNELLEAWNAREKALVDTSSSPLVAALPTKRNVLLGTIEEGSPDWERIASEAARTVPGRENGGNLDIKNLSRGCKVYFPVFVEGANLSMGDMHFSQGDGEIAFCGGIEMNGFLTLRCEILRGGMKDYMSPTNLHAQPFFEIGPVEPRFSDWLVFEGISVDEHGRQHYLDTTLSFKRAVLNAIEYLSKFGYTREQANLPSSVILPLREQDLEHRRLSKCCGYHRNSHSNLRSG</sequence>
<dbReference type="OMA" id="ILMVEIC"/>
<dbReference type="PANTHER" id="PTHR31891">
    <property type="entry name" value="FORMAMIDASE C869.04-RELATED"/>
    <property type="match status" value="1"/>
</dbReference>
<dbReference type="eggNOG" id="ENOG502QRMK">
    <property type="taxonomic scope" value="Eukaryota"/>
</dbReference>
<dbReference type="SUPFAM" id="SSF141130">
    <property type="entry name" value="Acetamidase/Formamidase-like"/>
    <property type="match status" value="1"/>
</dbReference>
<keyword evidence="2" id="KW-1185">Reference proteome</keyword>
<dbReference type="Gene3D" id="2.60.120.580">
    <property type="entry name" value="Acetamidase/Formamidase-like domains"/>
    <property type="match status" value="2"/>
</dbReference>
<organism evidence="2">
    <name type="scientific">Selaginella moellendorffii</name>
    <name type="common">Spikemoss</name>
    <dbReference type="NCBI Taxonomy" id="88036"/>
    <lineage>
        <taxon>Eukaryota</taxon>
        <taxon>Viridiplantae</taxon>
        <taxon>Streptophyta</taxon>
        <taxon>Embryophyta</taxon>
        <taxon>Tracheophyta</taxon>
        <taxon>Lycopodiopsida</taxon>
        <taxon>Selaginellales</taxon>
        <taxon>Selaginellaceae</taxon>
        <taxon>Selaginella</taxon>
    </lineage>
</organism>
<reference evidence="1 2" key="1">
    <citation type="journal article" date="2011" name="Science">
        <title>The Selaginella genome identifies genetic changes associated with the evolution of vascular plants.</title>
        <authorList>
            <person name="Banks J.A."/>
            <person name="Nishiyama T."/>
            <person name="Hasebe M."/>
            <person name="Bowman J.L."/>
            <person name="Gribskov M."/>
            <person name="dePamphilis C."/>
            <person name="Albert V.A."/>
            <person name="Aono N."/>
            <person name="Aoyama T."/>
            <person name="Ambrose B.A."/>
            <person name="Ashton N.W."/>
            <person name="Axtell M.J."/>
            <person name="Barker E."/>
            <person name="Barker M.S."/>
            <person name="Bennetzen J.L."/>
            <person name="Bonawitz N.D."/>
            <person name="Chapple C."/>
            <person name="Cheng C."/>
            <person name="Correa L.G."/>
            <person name="Dacre M."/>
            <person name="DeBarry J."/>
            <person name="Dreyer I."/>
            <person name="Elias M."/>
            <person name="Engstrom E.M."/>
            <person name="Estelle M."/>
            <person name="Feng L."/>
            <person name="Finet C."/>
            <person name="Floyd S.K."/>
            <person name="Frommer W.B."/>
            <person name="Fujita T."/>
            <person name="Gramzow L."/>
            <person name="Gutensohn M."/>
            <person name="Harholt J."/>
            <person name="Hattori M."/>
            <person name="Heyl A."/>
            <person name="Hirai T."/>
            <person name="Hiwatashi Y."/>
            <person name="Ishikawa M."/>
            <person name="Iwata M."/>
            <person name="Karol K.G."/>
            <person name="Koehler B."/>
            <person name="Kolukisaoglu U."/>
            <person name="Kubo M."/>
            <person name="Kurata T."/>
            <person name="Lalonde S."/>
            <person name="Li K."/>
            <person name="Li Y."/>
            <person name="Litt A."/>
            <person name="Lyons E."/>
            <person name="Manning G."/>
            <person name="Maruyama T."/>
            <person name="Michael T.P."/>
            <person name="Mikami K."/>
            <person name="Miyazaki S."/>
            <person name="Morinaga S."/>
            <person name="Murata T."/>
            <person name="Mueller-Roeber B."/>
            <person name="Nelson D.R."/>
            <person name="Obara M."/>
            <person name="Oguri Y."/>
            <person name="Olmstead R.G."/>
            <person name="Onodera N."/>
            <person name="Petersen B.L."/>
            <person name="Pils B."/>
            <person name="Prigge M."/>
            <person name="Rensing S.A."/>
            <person name="Riano-Pachon D.M."/>
            <person name="Roberts A.W."/>
            <person name="Sato Y."/>
            <person name="Scheller H.V."/>
            <person name="Schulz B."/>
            <person name="Schulz C."/>
            <person name="Shakirov E.V."/>
            <person name="Shibagaki N."/>
            <person name="Shinohara N."/>
            <person name="Shippen D.E."/>
            <person name="Soerensen I."/>
            <person name="Sotooka R."/>
            <person name="Sugimoto N."/>
            <person name="Sugita M."/>
            <person name="Sumikawa N."/>
            <person name="Tanurdzic M."/>
            <person name="Theissen G."/>
            <person name="Ulvskov P."/>
            <person name="Wakazuki S."/>
            <person name="Weng J.K."/>
            <person name="Willats W.W."/>
            <person name="Wipf D."/>
            <person name="Wolf P.G."/>
            <person name="Yang L."/>
            <person name="Zimmer A.D."/>
            <person name="Zhu Q."/>
            <person name="Mitros T."/>
            <person name="Hellsten U."/>
            <person name="Loque D."/>
            <person name="Otillar R."/>
            <person name="Salamov A."/>
            <person name="Schmutz J."/>
            <person name="Shapiro H."/>
            <person name="Lindquist E."/>
            <person name="Lucas S."/>
            <person name="Rokhsar D."/>
            <person name="Grigoriev I.V."/>
        </authorList>
    </citation>
    <scope>NUCLEOTIDE SEQUENCE [LARGE SCALE GENOMIC DNA]</scope>
</reference>
<evidence type="ECO:0000313" key="2">
    <source>
        <dbReference type="Proteomes" id="UP000001514"/>
    </source>
</evidence>
<dbReference type="InterPro" id="IPR004304">
    <property type="entry name" value="FmdA_AmdA"/>
</dbReference>
<name>D8S2D1_SELML</name>
<dbReference type="GO" id="GO:0016811">
    <property type="term" value="F:hydrolase activity, acting on carbon-nitrogen (but not peptide) bonds, in linear amides"/>
    <property type="evidence" value="ECO:0007669"/>
    <property type="project" value="InterPro"/>
</dbReference>
<dbReference type="EMBL" id="GL377599">
    <property type="protein sequence ID" value="EFJ21608.1"/>
    <property type="molecule type" value="Genomic_DNA"/>
</dbReference>
<evidence type="ECO:0000313" key="1">
    <source>
        <dbReference type="EMBL" id="EFJ21608.1"/>
    </source>
</evidence>
<accession>D8S2D1</accession>
<dbReference type="PANTHER" id="PTHR31891:SF1">
    <property type="entry name" value="FORMAMIDASE C869.04-RELATED"/>
    <property type="match status" value="1"/>
</dbReference>
<dbReference type="AlphaFoldDB" id="D8S2D1"/>